<keyword evidence="3" id="KW-0270">Exopolysaccharide synthesis</keyword>
<dbReference type="PANTHER" id="PTHR24045:SF0">
    <property type="entry name" value="N-ACETYLGLUCOSAMINE-1-PHOSPHOTRANSFERASE SUBUNITS ALPHA_BETA"/>
    <property type="match status" value="1"/>
</dbReference>
<organism evidence="5 6">
    <name type="scientific">Lactococcus garvieae DCC43</name>
    <dbReference type="NCBI Taxonomy" id="1231377"/>
    <lineage>
        <taxon>Bacteria</taxon>
        <taxon>Bacillati</taxon>
        <taxon>Bacillota</taxon>
        <taxon>Bacilli</taxon>
        <taxon>Lactobacillales</taxon>
        <taxon>Streptococcaceae</taxon>
        <taxon>Lactococcus</taxon>
    </lineage>
</organism>
<dbReference type="PATRIC" id="fig|1231377.3.peg.156"/>
<reference evidence="5 6" key="1">
    <citation type="journal article" date="2012" name="J. Bacteriol.">
        <title>Genome Sequence of the Bacteriocin-Producing Strain Lactococcus garvieae DCC43.</title>
        <authorList>
            <person name="Gabrielsen C."/>
            <person name="Brede D.A."/>
            <person name="Hernandez P.E."/>
            <person name="Nes I.F."/>
            <person name="Diep D.B."/>
        </authorList>
    </citation>
    <scope>NUCLEOTIDE SEQUENCE [LARGE SCALE GENOMIC DNA]</scope>
    <source>
        <strain evidence="5 6">DCC43</strain>
    </source>
</reference>
<evidence type="ECO:0000259" key="4">
    <source>
        <dbReference type="Pfam" id="PF11380"/>
    </source>
</evidence>
<protein>
    <submittedName>
        <fullName evidence="5">Glycosyltransferase</fullName>
    </submittedName>
</protein>
<comment type="caution">
    <text evidence="5">The sequence shown here is derived from an EMBL/GenBank/DDBJ whole genome shotgun (WGS) entry which is preliminary data.</text>
</comment>
<comment type="similarity">
    <text evidence="1">Belongs to the stealth family.</text>
</comment>
<dbReference type="GO" id="GO:0016772">
    <property type="term" value="F:transferase activity, transferring phosphorus-containing groups"/>
    <property type="evidence" value="ECO:0007669"/>
    <property type="project" value="InterPro"/>
</dbReference>
<dbReference type="InterPro" id="IPR021520">
    <property type="entry name" value="Stealth_CR2"/>
</dbReference>
<evidence type="ECO:0000313" key="6">
    <source>
        <dbReference type="Proteomes" id="UP000006787"/>
    </source>
</evidence>
<dbReference type="GO" id="GO:0000271">
    <property type="term" value="P:polysaccharide biosynthetic process"/>
    <property type="evidence" value="ECO:0007669"/>
    <property type="project" value="UniProtKB-KW"/>
</dbReference>
<sequence>MVEKIDFVITYLDGEDPKWLAERDFHRNAQQKGTSHENGNSRYRSMGNFHLLLRSIEKFAPWVNKIHIVTWGHIPEWLNTEHPKINVVNHRDFIPEDCLPTFNSNAIEFSFDKIPGIADYFVYVNDDVFFNVPTEPTDFFVDGKPKLQLMHAPFMPTMLLFANNTLALNQIVDKKHLLSKKMLSVKNGIFAALSNLYMLPLLKFYGHFLGFREDHLTMPLTKASYKVIKEKLPDHVDFVSHSKFRNTQDGRGISVWMMMDYARATNEFVPMNSFKFGRLVNLGTDVDFKKLFHSKYKILCLEDGDFVSEEDFPGIVAKMNAELERKFPVKSGFEK</sequence>
<evidence type="ECO:0000313" key="5">
    <source>
        <dbReference type="EMBL" id="EKF52582.1"/>
    </source>
</evidence>
<dbReference type="eggNOG" id="COG0438">
    <property type="taxonomic scope" value="Bacteria"/>
</dbReference>
<dbReference type="PANTHER" id="PTHR24045">
    <property type="match status" value="1"/>
</dbReference>
<evidence type="ECO:0000256" key="2">
    <source>
        <dbReference type="ARBA" id="ARBA00022679"/>
    </source>
</evidence>
<dbReference type="Proteomes" id="UP000006787">
    <property type="component" value="Unassembled WGS sequence"/>
</dbReference>
<dbReference type="RefSeq" id="WP_003134550.1">
    <property type="nucleotide sequence ID" value="NZ_AMQS01000001.1"/>
</dbReference>
<proteinExistence type="inferred from homology"/>
<dbReference type="EMBL" id="AMQS01000001">
    <property type="protein sequence ID" value="EKF52582.1"/>
    <property type="molecule type" value="Genomic_DNA"/>
</dbReference>
<evidence type="ECO:0000256" key="1">
    <source>
        <dbReference type="ARBA" id="ARBA00007583"/>
    </source>
</evidence>
<evidence type="ECO:0000256" key="3">
    <source>
        <dbReference type="ARBA" id="ARBA00023169"/>
    </source>
</evidence>
<dbReference type="AlphaFoldDB" id="K2QGH0"/>
<name>K2QGH0_9LACT</name>
<dbReference type="InterPro" id="IPR047141">
    <property type="entry name" value="Stealth"/>
</dbReference>
<keyword evidence="2 5" id="KW-0808">Transferase</keyword>
<accession>K2QGH0</accession>
<feature type="domain" description="Stealth protein CR2 conserved region 2" evidence="4">
    <location>
        <begin position="42"/>
        <end position="142"/>
    </location>
</feature>
<dbReference type="Pfam" id="PF11380">
    <property type="entry name" value="Stealth_CR2"/>
    <property type="match status" value="1"/>
</dbReference>
<gene>
    <name evidence="5" type="ORF">C426_0157</name>
</gene>